<dbReference type="EMBL" id="LR797442">
    <property type="protein sequence ID" value="CAB4217321.1"/>
    <property type="molecule type" value="Genomic_DNA"/>
</dbReference>
<dbReference type="EMBL" id="LR797206">
    <property type="protein sequence ID" value="CAB4194245.1"/>
    <property type="molecule type" value="Genomic_DNA"/>
</dbReference>
<dbReference type="EMBL" id="LR798425">
    <property type="protein sequence ID" value="CAB5230973.1"/>
    <property type="molecule type" value="Genomic_DNA"/>
</dbReference>
<protein>
    <submittedName>
        <fullName evidence="1">Uncharacterized protein</fullName>
    </submittedName>
</protein>
<reference evidence="1" key="1">
    <citation type="submission" date="2020-05" db="EMBL/GenBank/DDBJ databases">
        <authorList>
            <person name="Chiriac C."/>
            <person name="Salcher M."/>
            <person name="Ghai R."/>
            <person name="Kavagutti S V."/>
        </authorList>
    </citation>
    <scope>NUCLEOTIDE SEQUENCE</scope>
</reference>
<dbReference type="EMBL" id="LR797090">
    <property type="protein sequence ID" value="CAB4186140.1"/>
    <property type="molecule type" value="Genomic_DNA"/>
</dbReference>
<evidence type="ECO:0000313" key="4">
    <source>
        <dbReference type="EMBL" id="CAB5230973.1"/>
    </source>
</evidence>
<evidence type="ECO:0000313" key="2">
    <source>
        <dbReference type="EMBL" id="CAB4194245.1"/>
    </source>
</evidence>
<proteinExistence type="predicted"/>
<sequence length="664" mass="72418">MSNNHVFCCCPTAMCMPPFIGGNSCGARLDIEIDWTNVKRQQWDNYYAIISCGQSPSGCCATQGSGCCSDYRAECDLSVPAIVDTFCNGGTLPCSHGDVTAQNLCNGCYNNLCNLWVAPKETHGYKSENTFRLCSWGYAAQWIASNLSEDAACIYDSLRSPRQAQCNTQADADTVYQMQAVDVIGTNLDECNCTPDPCYGNSGRTEVTVSNNNAIWRIGGWCSDGNGNILYPSRYGGFGAGACEDLGNTSNCGVEGENYCKFDKSYCAMASNNLLPLTEGYTNFANITRTYPMGAGAVTFTVTTAGNGYTVGNKSQLVYVSGGAGAPNPNGAPFIQISTVNGSNGITAVSILTNGAGDKISVGQIFQVTGGTGRARLTVASIVAWNAVDKPWYRVKLRTIPEDQSMLQVDPDDEELALERCKDLLQVEEDLAHYCKYKDCQALPDTTDPCPDPCYDFESVTQPLWLDTNYPGTGYQSDLHYMGRTDANGKKTPWVTLAFHLKWTLVNGVLERTEIAYHCFGTQKEYAAWWLADSAGIWQAEGSATAYKDKLLWLGIRGDAYNIKDQATGEWYTYGDDHYSECNGLQGIRGTVPSNPFCPGCTVPICGVGECLGDNGKWLPDNSDEVRIKSMSNSTVILEGRERYHYKYQVLNFDRSSQTATEIT</sequence>
<accession>A0A6J5QP03</accession>
<organism evidence="1">
    <name type="scientific">uncultured Caudovirales phage</name>
    <dbReference type="NCBI Taxonomy" id="2100421"/>
    <lineage>
        <taxon>Viruses</taxon>
        <taxon>Duplodnaviria</taxon>
        <taxon>Heunggongvirae</taxon>
        <taxon>Uroviricota</taxon>
        <taxon>Caudoviricetes</taxon>
        <taxon>Peduoviridae</taxon>
        <taxon>Maltschvirus</taxon>
        <taxon>Maltschvirus maltsch</taxon>
    </lineage>
</organism>
<evidence type="ECO:0000313" key="1">
    <source>
        <dbReference type="EMBL" id="CAB4186140.1"/>
    </source>
</evidence>
<name>A0A6J5QP03_9CAUD</name>
<gene>
    <name evidence="1" type="ORF">UFOVP1137_13</name>
    <name evidence="2" type="ORF">UFOVP1257_16</name>
    <name evidence="3" type="ORF">UFOVP1498_24</name>
    <name evidence="4" type="ORF">UFOVP1587_12</name>
</gene>
<evidence type="ECO:0000313" key="3">
    <source>
        <dbReference type="EMBL" id="CAB4217321.1"/>
    </source>
</evidence>